<evidence type="ECO:0000256" key="11">
    <source>
        <dbReference type="ARBA" id="ARBA00023033"/>
    </source>
</evidence>
<name>A0A8H6WUN7_9AGAR</name>
<comment type="similarity">
    <text evidence="4">Belongs to the cytochrome P450 family.</text>
</comment>
<dbReference type="PRINTS" id="PR00385">
    <property type="entry name" value="P450"/>
</dbReference>
<dbReference type="OrthoDB" id="1470350at2759"/>
<keyword evidence="6 13" id="KW-0812">Transmembrane</keyword>
<dbReference type="AlphaFoldDB" id="A0A8H6WUN7"/>
<dbReference type="PANTHER" id="PTHR24305">
    <property type="entry name" value="CYTOCHROME P450"/>
    <property type="match status" value="1"/>
</dbReference>
<keyword evidence="10" id="KW-0408">Iron</keyword>
<evidence type="ECO:0000256" key="10">
    <source>
        <dbReference type="ARBA" id="ARBA00023004"/>
    </source>
</evidence>
<dbReference type="InterPro" id="IPR050121">
    <property type="entry name" value="Cytochrome_P450_monoxygenase"/>
</dbReference>
<dbReference type="InterPro" id="IPR001128">
    <property type="entry name" value="Cyt_P450"/>
</dbReference>
<sequence length="448" mass="49256">MSKITGTMDFGAIEVTILIATGLTCYVLVRSFRDCCSTPLKGPSSTFHNFFFGVMPYLRSAPDAGAIYEEWASEYGEVFSVPGFLGSRSIIFTDPKTIAHFAAGETYGYVSTPHSKRFSEKLMGRGIFWAEGDSHKRQHRALNPAFSNAAIKDLTYIFFDSAYKVKAAWDVILEAGPSEGTLIEVQLWMNHISLDTIGLAGFAHNFGALSGKTSQIAAAFNNISSKAGFLDNAVFLSSFIIPILGYIPTGRRLMLNQLTRTMSNLGDRFLATSRDVSSDKSVIGLLVKSASAEKFSHEEVKAQINTLLIAGYETTAISLTWALLELLRNPAMQIKLREELVQSGGDPMWEELTNQGSFLGAVTCEVLRLHPPKPELRRMAAEDDILPLSAPIETADGKLVDTVFMRKGTVVTLPVVCINRSEAFWGSNAKEFNPARWLGDEKHQAQEL</sequence>
<keyword evidence="8 13" id="KW-1133">Transmembrane helix</keyword>
<evidence type="ECO:0000256" key="7">
    <source>
        <dbReference type="ARBA" id="ARBA00022723"/>
    </source>
</evidence>
<evidence type="ECO:0000256" key="3">
    <source>
        <dbReference type="ARBA" id="ARBA00004721"/>
    </source>
</evidence>
<gene>
    <name evidence="14" type="ORF">MVEN_02523900</name>
</gene>
<accession>A0A8H6WUN7</accession>
<evidence type="ECO:0000256" key="5">
    <source>
        <dbReference type="ARBA" id="ARBA00022617"/>
    </source>
</evidence>
<dbReference type="Proteomes" id="UP000620124">
    <property type="component" value="Unassembled WGS sequence"/>
</dbReference>
<dbReference type="GO" id="GO:0016020">
    <property type="term" value="C:membrane"/>
    <property type="evidence" value="ECO:0007669"/>
    <property type="project" value="UniProtKB-SubCell"/>
</dbReference>
<evidence type="ECO:0000256" key="9">
    <source>
        <dbReference type="ARBA" id="ARBA00023002"/>
    </source>
</evidence>
<organism evidence="14 15">
    <name type="scientific">Mycena venus</name>
    <dbReference type="NCBI Taxonomy" id="2733690"/>
    <lineage>
        <taxon>Eukaryota</taxon>
        <taxon>Fungi</taxon>
        <taxon>Dikarya</taxon>
        <taxon>Basidiomycota</taxon>
        <taxon>Agaricomycotina</taxon>
        <taxon>Agaricomycetes</taxon>
        <taxon>Agaricomycetidae</taxon>
        <taxon>Agaricales</taxon>
        <taxon>Marasmiineae</taxon>
        <taxon>Mycenaceae</taxon>
        <taxon>Mycena</taxon>
    </lineage>
</organism>
<comment type="subcellular location">
    <subcellularLocation>
        <location evidence="2">Membrane</location>
    </subcellularLocation>
</comment>
<evidence type="ECO:0000256" key="12">
    <source>
        <dbReference type="ARBA" id="ARBA00023136"/>
    </source>
</evidence>
<evidence type="ECO:0000256" key="1">
    <source>
        <dbReference type="ARBA" id="ARBA00001971"/>
    </source>
</evidence>
<dbReference type="PRINTS" id="PR00463">
    <property type="entry name" value="EP450I"/>
</dbReference>
<reference evidence="14" key="1">
    <citation type="submission" date="2020-05" db="EMBL/GenBank/DDBJ databases">
        <title>Mycena genomes resolve the evolution of fungal bioluminescence.</title>
        <authorList>
            <person name="Tsai I.J."/>
        </authorList>
    </citation>
    <scope>NUCLEOTIDE SEQUENCE</scope>
    <source>
        <strain evidence="14">CCC161011</strain>
    </source>
</reference>
<evidence type="ECO:0000256" key="13">
    <source>
        <dbReference type="SAM" id="Phobius"/>
    </source>
</evidence>
<protein>
    <recommendedName>
        <fullName evidence="16">Cytochrome P450</fullName>
    </recommendedName>
</protein>
<dbReference type="InterPro" id="IPR002401">
    <property type="entry name" value="Cyt_P450_E_grp-I"/>
</dbReference>
<evidence type="ECO:0008006" key="16">
    <source>
        <dbReference type="Google" id="ProtNLM"/>
    </source>
</evidence>
<keyword evidence="15" id="KW-1185">Reference proteome</keyword>
<evidence type="ECO:0000256" key="2">
    <source>
        <dbReference type="ARBA" id="ARBA00004370"/>
    </source>
</evidence>
<dbReference type="EMBL" id="JACAZI010000034">
    <property type="protein sequence ID" value="KAF7328940.1"/>
    <property type="molecule type" value="Genomic_DNA"/>
</dbReference>
<feature type="transmembrane region" description="Helical" evidence="13">
    <location>
        <begin position="12"/>
        <end position="29"/>
    </location>
</feature>
<evidence type="ECO:0000256" key="4">
    <source>
        <dbReference type="ARBA" id="ARBA00010617"/>
    </source>
</evidence>
<keyword evidence="9" id="KW-0560">Oxidoreductase</keyword>
<keyword evidence="5" id="KW-0349">Heme</keyword>
<dbReference type="GO" id="GO:0004497">
    <property type="term" value="F:monooxygenase activity"/>
    <property type="evidence" value="ECO:0007669"/>
    <property type="project" value="UniProtKB-KW"/>
</dbReference>
<keyword evidence="7" id="KW-0479">Metal-binding</keyword>
<dbReference type="GO" id="GO:0016705">
    <property type="term" value="F:oxidoreductase activity, acting on paired donors, with incorporation or reduction of molecular oxygen"/>
    <property type="evidence" value="ECO:0007669"/>
    <property type="project" value="InterPro"/>
</dbReference>
<dbReference type="SUPFAM" id="SSF48264">
    <property type="entry name" value="Cytochrome P450"/>
    <property type="match status" value="1"/>
</dbReference>
<dbReference type="GO" id="GO:0005506">
    <property type="term" value="F:iron ion binding"/>
    <property type="evidence" value="ECO:0007669"/>
    <property type="project" value="InterPro"/>
</dbReference>
<evidence type="ECO:0000313" key="15">
    <source>
        <dbReference type="Proteomes" id="UP000620124"/>
    </source>
</evidence>
<proteinExistence type="inferred from homology"/>
<dbReference type="InterPro" id="IPR036396">
    <property type="entry name" value="Cyt_P450_sf"/>
</dbReference>
<dbReference type="GO" id="GO:0020037">
    <property type="term" value="F:heme binding"/>
    <property type="evidence" value="ECO:0007669"/>
    <property type="project" value="InterPro"/>
</dbReference>
<evidence type="ECO:0000256" key="6">
    <source>
        <dbReference type="ARBA" id="ARBA00022692"/>
    </source>
</evidence>
<keyword evidence="12 13" id="KW-0472">Membrane</keyword>
<evidence type="ECO:0000313" key="14">
    <source>
        <dbReference type="EMBL" id="KAF7328940.1"/>
    </source>
</evidence>
<comment type="pathway">
    <text evidence="3">Secondary metabolite biosynthesis; terpenoid biosynthesis.</text>
</comment>
<dbReference type="Gene3D" id="1.10.630.10">
    <property type="entry name" value="Cytochrome P450"/>
    <property type="match status" value="1"/>
</dbReference>
<comment type="cofactor">
    <cofactor evidence="1">
        <name>heme</name>
        <dbReference type="ChEBI" id="CHEBI:30413"/>
    </cofactor>
</comment>
<keyword evidence="11" id="KW-0503">Monooxygenase</keyword>
<comment type="caution">
    <text evidence="14">The sequence shown here is derived from an EMBL/GenBank/DDBJ whole genome shotgun (WGS) entry which is preliminary data.</text>
</comment>
<dbReference type="Pfam" id="PF00067">
    <property type="entry name" value="p450"/>
    <property type="match status" value="1"/>
</dbReference>
<dbReference type="PANTHER" id="PTHR24305:SF166">
    <property type="entry name" value="CYTOCHROME P450 12A4, MITOCHONDRIAL-RELATED"/>
    <property type="match status" value="1"/>
</dbReference>
<evidence type="ECO:0000256" key="8">
    <source>
        <dbReference type="ARBA" id="ARBA00022989"/>
    </source>
</evidence>